<dbReference type="PROSITE" id="PS50156">
    <property type="entry name" value="SSD"/>
    <property type="match status" value="1"/>
</dbReference>
<feature type="transmembrane region" description="Helical" evidence="2">
    <location>
        <begin position="837"/>
        <end position="864"/>
    </location>
</feature>
<dbReference type="SUPFAM" id="SSF82866">
    <property type="entry name" value="Multidrug efflux transporter AcrB transmembrane domain"/>
    <property type="match status" value="2"/>
</dbReference>
<accession>A0AA36NLC4</accession>
<feature type="transmembrane region" description="Helical" evidence="2">
    <location>
        <begin position="305"/>
        <end position="325"/>
    </location>
</feature>
<feature type="transmembrane region" description="Helical" evidence="2">
    <location>
        <begin position="736"/>
        <end position="757"/>
    </location>
</feature>
<keyword evidence="5" id="KW-1185">Reference proteome</keyword>
<organism evidence="4 5">
    <name type="scientific">Effrenium voratum</name>
    <dbReference type="NCBI Taxonomy" id="2562239"/>
    <lineage>
        <taxon>Eukaryota</taxon>
        <taxon>Sar</taxon>
        <taxon>Alveolata</taxon>
        <taxon>Dinophyceae</taxon>
        <taxon>Suessiales</taxon>
        <taxon>Symbiodiniaceae</taxon>
        <taxon>Effrenium</taxon>
    </lineage>
</organism>
<dbReference type="InterPro" id="IPR051697">
    <property type="entry name" value="Patched_domain-protein"/>
</dbReference>
<dbReference type="PANTHER" id="PTHR10796:SF92">
    <property type="entry name" value="PATCHED-RELATED, ISOFORM A"/>
    <property type="match status" value="1"/>
</dbReference>
<gene>
    <name evidence="4" type="ORF">EVOR1521_LOCUS28890</name>
</gene>
<evidence type="ECO:0000313" key="4">
    <source>
        <dbReference type="EMBL" id="CAJ1407108.1"/>
    </source>
</evidence>
<keyword evidence="2" id="KW-0472">Membrane</keyword>
<dbReference type="Proteomes" id="UP001178507">
    <property type="component" value="Unassembled WGS sequence"/>
</dbReference>
<dbReference type="InterPro" id="IPR053958">
    <property type="entry name" value="HMGCR/SNAP/NPC1-like_SSD"/>
</dbReference>
<proteinExistence type="inferred from homology"/>
<dbReference type="AlphaFoldDB" id="A0AA36NLC4"/>
<comment type="similarity">
    <text evidence="1">Belongs to the patched family.</text>
</comment>
<dbReference type="Gene3D" id="1.20.1640.10">
    <property type="entry name" value="Multidrug efflux transporter AcrB transmembrane domain"/>
    <property type="match status" value="2"/>
</dbReference>
<feature type="transmembrane region" description="Helical" evidence="2">
    <location>
        <begin position="809"/>
        <end position="831"/>
    </location>
</feature>
<dbReference type="PANTHER" id="PTHR10796">
    <property type="entry name" value="PATCHED-RELATED"/>
    <property type="match status" value="1"/>
</dbReference>
<evidence type="ECO:0000256" key="2">
    <source>
        <dbReference type="SAM" id="Phobius"/>
    </source>
</evidence>
<feature type="transmembrane region" description="Helical" evidence="2">
    <location>
        <begin position="511"/>
        <end position="533"/>
    </location>
</feature>
<sequence length="913" mass="98601">MDAGHEETSVSRSRSSRALQIERTLSAASNVVGKAQENLFSRLARVIARRPVFTILLCLAVFLACIPGMLLLDGSENMFGFIKIMTNFLETFTFTTTEEYRDYMRATSMFPDTRTVAFIAKPSNGHSLVSFDVLRQMHKAEVHIKDTMRFESVAGRQLGFGDVCERFTSGSPCLAGSAVSTLLGDAARLSELEGLQNSSLANVASWMIAAMGMEQRASLPLLIASPLTFPGPGATELLLSQWLLASTAAMSTFTVMNTEDGVLFEKQAAKDINNNGYPENTVVRINQFSSSTIAMESVQIGMDNVPLIALTLLLMSGYVVLMLGTDTRIPGNSQVKLLLGATCIPGLSGLSSFGLLGYFGQGMSVLGTMVPFLGLAVGVDVIFLMVSSVNAVGPDVKDMEEVLVRALPRGGMAATTTTLTSVCAFTIAAATSTDLPGFLSFNIGLVMVLLLNWMGMLVMFPAMICLSQRNMTAREEPTSGLAVQARMVMGCGRKLRNVMNSKLGYAVENSLPFQICGASVWLVLTILAIYFGLQVGKGMPDTYFVTDSSKVHAYLEDVENSFVGSVPMELGLVFDAPKVLDASYRSRMSELVATLNNRSDLALPVSCWLHSAVSMLSSSASMCEVDTAILTYLNDTVTGTASARDARGGIADHLQAARCRAFIWQPTDSEKRSEQALNIIRQVKDGFPELRAIPYHLSFPAQTARYRIIKEKTFSTAGFAFLGVFLAVLITMPVHLAFLAVGNVMAVTCVLFGFMWACNITCNVISYCVCVMAIGFCVDYSCHIVHFADHGVAPGTPWDKRMRHSLEACSFDVLQGCCTAFLGVAMLGFGSAQAFRIFALLAVMITLVGGFFALVGLPCLLALIARMLRACMGSEIVPEAVPKDEAEPKALKDDLQDIQNFQDMELSVNGFAV</sequence>
<evidence type="ECO:0000313" key="5">
    <source>
        <dbReference type="Proteomes" id="UP001178507"/>
    </source>
</evidence>
<keyword evidence="2" id="KW-0812">Transmembrane</keyword>
<name>A0AA36NLC4_9DINO</name>
<reference evidence="4" key="1">
    <citation type="submission" date="2023-08" db="EMBL/GenBank/DDBJ databases">
        <authorList>
            <person name="Chen Y."/>
            <person name="Shah S."/>
            <person name="Dougan E. K."/>
            <person name="Thang M."/>
            <person name="Chan C."/>
        </authorList>
    </citation>
    <scope>NUCLEOTIDE SEQUENCE</scope>
</reference>
<feature type="domain" description="SSD" evidence="3">
    <location>
        <begin position="304"/>
        <end position="466"/>
    </location>
</feature>
<dbReference type="Pfam" id="PF12349">
    <property type="entry name" value="Sterol-sensing"/>
    <property type="match status" value="1"/>
</dbReference>
<dbReference type="InterPro" id="IPR000731">
    <property type="entry name" value="SSD"/>
</dbReference>
<comment type="caution">
    <text evidence="4">The sequence shown here is derived from an EMBL/GenBank/DDBJ whole genome shotgun (WGS) entry which is preliminary data.</text>
</comment>
<evidence type="ECO:0000259" key="3">
    <source>
        <dbReference type="PROSITE" id="PS50156"/>
    </source>
</evidence>
<dbReference type="EMBL" id="CAUJNA010003659">
    <property type="protein sequence ID" value="CAJ1407108.1"/>
    <property type="molecule type" value="Genomic_DNA"/>
</dbReference>
<feature type="transmembrane region" description="Helical" evidence="2">
    <location>
        <begin position="443"/>
        <end position="464"/>
    </location>
</feature>
<feature type="transmembrane region" description="Helical" evidence="2">
    <location>
        <begin position="337"/>
        <end position="360"/>
    </location>
</feature>
<evidence type="ECO:0000256" key="1">
    <source>
        <dbReference type="ARBA" id="ARBA00005585"/>
    </source>
</evidence>
<keyword evidence="2" id="KW-1133">Transmembrane helix</keyword>
<protein>
    <recommendedName>
        <fullName evidence="3">SSD domain-containing protein</fullName>
    </recommendedName>
</protein>
<dbReference type="GO" id="GO:0016020">
    <property type="term" value="C:membrane"/>
    <property type="evidence" value="ECO:0007669"/>
    <property type="project" value="TreeGrafter"/>
</dbReference>
<feature type="transmembrane region" description="Helical" evidence="2">
    <location>
        <begin position="52"/>
        <end position="72"/>
    </location>
</feature>
<feature type="transmembrane region" description="Helical" evidence="2">
    <location>
        <begin position="713"/>
        <end position="730"/>
    </location>
</feature>
<feature type="transmembrane region" description="Helical" evidence="2">
    <location>
        <begin position="372"/>
        <end position="392"/>
    </location>
</feature>